<protein>
    <submittedName>
        <fullName evidence="2">BZIP domain-containing protein</fullName>
    </submittedName>
</protein>
<sequence>MTSLYNKLFRNKKNNANKLNETVAVNDTAAYNTNKPAKKGVSFGSKSFNGDTFANKSRHRQNIENDFDHEQNFIPNRKRFGRFNDYEKQLNMSQQDLNDELEEENNLLAEDEINKLREALYRSKHKEKRNRELCKSMQYRIDRIELRELEMERDNEKLRKQIHDLLWKNDGLLSELQRTRYQQNVLIEKIQQNTPSTSSVGSLGAKEMLLGLDGSSNISDCIPEHEKLETTDLEKTLDPPYL</sequence>
<organism evidence="1 2">
    <name type="scientific">Rhabditophanes sp. KR3021</name>
    <dbReference type="NCBI Taxonomy" id="114890"/>
    <lineage>
        <taxon>Eukaryota</taxon>
        <taxon>Metazoa</taxon>
        <taxon>Ecdysozoa</taxon>
        <taxon>Nematoda</taxon>
        <taxon>Chromadorea</taxon>
        <taxon>Rhabditida</taxon>
        <taxon>Tylenchina</taxon>
        <taxon>Panagrolaimomorpha</taxon>
        <taxon>Strongyloidoidea</taxon>
        <taxon>Alloionematidae</taxon>
        <taxon>Rhabditophanes</taxon>
    </lineage>
</organism>
<reference evidence="2" key="1">
    <citation type="submission" date="2016-11" db="UniProtKB">
        <authorList>
            <consortium name="WormBaseParasite"/>
        </authorList>
    </citation>
    <scope>IDENTIFICATION</scope>
    <source>
        <strain evidence="2">KR3021</strain>
    </source>
</reference>
<dbReference type="Proteomes" id="UP000095286">
    <property type="component" value="Unplaced"/>
</dbReference>
<evidence type="ECO:0000313" key="2">
    <source>
        <dbReference type="WBParaSite" id="RSKR_0000137600.1"/>
    </source>
</evidence>
<evidence type="ECO:0000313" key="1">
    <source>
        <dbReference type="Proteomes" id="UP000095286"/>
    </source>
</evidence>
<proteinExistence type="predicted"/>
<name>A0AC35TK42_9BILA</name>
<dbReference type="WBParaSite" id="RSKR_0000137600.1">
    <property type="protein sequence ID" value="RSKR_0000137600.1"/>
    <property type="gene ID" value="RSKR_0000137600"/>
</dbReference>
<accession>A0AC35TK42</accession>